<dbReference type="AlphaFoldDB" id="L1MG44"/>
<name>L1MG44_9CORY</name>
<dbReference type="InterPro" id="IPR035956">
    <property type="entry name" value="RimP_N_sf"/>
</dbReference>
<comment type="similarity">
    <text evidence="3">Belongs to the RimP family.</text>
</comment>
<comment type="subcellular location">
    <subcellularLocation>
        <location evidence="3">Cytoplasm</location>
    </subcellularLocation>
</comment>
<dbReference type="HOGENOM" id="CLU_070525_3_0_11"/>
<dbReference type="PANTHER" id="PTHR33867">
    <property type="entry name" value="RIBOSOME MATURATION FACTOR RIMP"/>
    <property type="match status" value="1"/>
</dbReference>
<keyword evidence="6" id="KW-1185">Reference proteome</keyword>
<keyword evidence="1 3" id="KW-0963">Cytoplasm</keyword>
<evidence type="ECO:0000313" key="5">
    <source>
        <dbReference type="EMBL" id="EKX90217.1"/>
    </source>
</evidence>
<reference evidence="5 6" key="1">
    <citation type="submission" date="2012-05" db="EMBL/GenBank/DDBJ databases">
        <authorList>
            <person name="Weinstock G."/>
            <person name="Sodergren E."/>
            <person name="Lobos E.A."/>
            <person name="Fulton L."/>
            <person name="Fulton R."/>
            <person name="Courtney L."/>
            <person name="Fronick C."/>
            <person name="O'Laughlin M."/>
            <person name="Godfrey J."/>
            <person name="Wilson R.M."/>
            <person name="Miner T."/>
            <person name="Farmer C."/>
            <person name="Delehaunty K."/>
            <person name="Cordes M."/>
            <person name="Minx P."/>
            <person name="Tomlinson C."/>
            <person name="Chen J."/>
            <person name="Wollam A."/>
            <person name="Pepin K.H."/>
            <person name="Bhonagiri V."/>
            <person name="Zhang X."/>
            <person name="Suruliraj S."/>
            <person name="Warren W."/>
            <person name="Mitreva M."/>
            <person name="Mardis E.R."/>
            <person name="Wilson R.K."/>
        </authorList>
    </citation>
    <scope>NUCLEOTIDE SEQUENCE [LARGE SCALE GENOMIC DNA]</scope>
    <source>
        <strain evidence="5 6">F0235</strain>
    </source>
</reference>
<dbReference type="EMBL" id="AMEM01000018">
    <property type="protein sequence ID" value="EKX90217.1"/>
    <property type="molecule type" value="Genomic_DNA"/>
</dbReference>
<proteinExistence type="inferred from homology"/>
<comment type="function">
    <text evidence="3">Required for maturation of 30S ribosomal subunits.</text>
</comment>
<dbReference type="GO" id="GO:0005829">
    <property type="term" value="C:cytosol"/>
    <property type="evidence" value="ECO:0007669"/>
    <property type="project" value="TreeGrafter"/>
</dbReference>
<dbReference type="OrthoDB" id="9805006at2"/>
<dbReference type="Pfam" id="PF02576">
    <property type="entry name" value="RimP_N"/>
    <property type="match status" value="1"/>
</dbReference>
<dbReference type="HAMAP" id="MF_01077">
    <property type="entry name" value="RimP"/>
    <property type="match status" value="1"/>
</dbReference>
<dbReference type="eggNOG" id="COG0779">
    <property type="taxonomic scope" value="Bacteria"/>
</dbReference>
<evidence type="ECO:0000313" key="6">
    <source>
        <dbReference type="Proteomes" id="UP000010445"/>
    </source>
</evidence>
<dbReference type="PATRIC" id="fig|1035195.3.peg.1287"/>
<protein>
    <recommendedName>
        <fullName evidence="3">Ribosome maturation factor RimP</fullName>
    </recommendedName>
</protein>
<organism evidence="5 6">
    <name type="scientific">Corynebacterium durum F0235</name>
    <dbReference type="NCBI Taxonomy" id="1035195"/>
    <lineage>
        <taxon>Bacteria</taxon>
        <taxon>Bacillati</taxon>
        <taxon>Actinomycetota</taxon>
        <taxon>Actinomycetes</taxon>
        <taxon>Mycobacteriales</taxon>
        <taxon>Corynebacteriaceae</taxon>
        <taxon>Corynebacterium</taxon>
    </lineage>
</organism>
<evidence type="ECO:0000259" key="4">
    <source>
        <dbReference type="Pfam" id="PF02576"/>
    </source>
</evidence>
<dbReference type="STRING" id="1035195.HMPREF9997_01432"/>
<dbReference type="PANTHER" id="PTHR33867:SF1">
    <property type="entry name" value="RIBOSOME MATURATION FACTOR RIMP"/>
    <property type="match status" value="1"/>
</dbReference>
<dbReference type="RefSeq" id="WP_006063661.1">
    <property type="nucleotide sequence ID" value="NZ_KB290831.1"/>
</dbReference>
<evidence type="ECO:0000256" key="2">
    <source>
        <dbReference type="ARBA" id="ARBA00022517"/>
    </source>
</evidence>
<keyword evidence="2 3" id="KW-0690">Ribosome biogenesis</keyword>
<feature type="domain" description="Ribosome maturation factor RimP N-terminal" evidence="4">
    <location>
        <begin position="12"/>
        <end position="90"/>
    </location>
</feature>
<dbReference type="GO" id="GO:0000028">
    <property type="term" value="P:ribosomal small subunit assembly"/>
    <property type="evidence" value="ECO:0007669"/>
    <property type="project" value="TreeGrafter"/>
</dbReference>
<comment type="caution">
    <text evidence="5">The sequence shown here is derived from an EMBL/GenBank/DDBJ whole genome shotgun (WGS) entry which is preliminary data.</text>
</comment>
<dbReference type="InterPro" id="IPR028989">
    <property type="entry name" value="RimP_N"/>
</dbReference>
<dbReference type="NCBIfam" id="NF000930">
    <property type="entry name" value="PRK00092.2-2"/>
    <property type="match status" value="1"/>
</dbReference>
<evidence type="ECO:0000256" key="3">
    <source>
        <dbReference type="HAMAP-Rule" id="MF_01077"/>
    </source>
</evidence>
<dbReference type="SUPFAM" id="SSF75420">
    <property type="entry name" value="YhbC-like, N-terminal domain"/>
    <property type="match status" value="1"/>
</dbReference>
<dbReference type="Gene3D" id="3.30.300.70">
    <property type="entry name" value="RimP-like superfamily, N-terminal"/>
    <property type="match status" value="1"/>
</dbReference>
<gene>
    <name evidence="3" type="primary">rimP</name>
    <name evidence="5" type="ORF">HMPREF9997_01432</name>
</gene>
<sequence>MAFPSVETLTTIVDPIAASHHMDVEEIKINRAGSKTVVAVALDSDNRPDLDTLEVVSGEISEAFDGAEDSGVIAFGGQGYTLEVSTPGVDHPLTLPRHWRRNRGRLVTWDDGGTKRTGRIGALNDSETEVVLISREGKNMCVDVRKVAEIGQAVVEIEFATVPADEKAVADEDFNIAAERREEHK</sequence>
<accession>L1MG44</accession>
<evidence type="ECO:0000256" key="1">
    <source>
        <dbReference type="ARBA" id="ARBA00022490"/>
    </source>
</evidence>
<dbReference type="InterPro" id="IPR003728">
    <property type="entry name" value="Ribosome_maturation_RimP"/>
</dbReference>
<dbReference type="Proteomes" id="UP000010445">
    <property type="component" value="Unassembled WGS sequence"/>
</dbReference>
<dbReference type="GO" id="GO:0006412">
    <property type="term" value="P:translation"/>
    <property type="evidence" value="ECO:0007669"/>
    <property type="project" value="TreeGrafter"/>
</dbReference>